<dbReference type="FunFam" id="2.60.300.12:FF:000010">
    <property type="entry name" value="Unplaced genomic scaffold supercont1.5, whole genome shotgun sequence"/>
    <property type="match status" value="1"/>
</dbReference>
<proteinExistence type="inferred from homology"/>
<gene>
    <name evidence="3" type="ORF">BD324DRAFT_603993</name>
</gene>
<feature type="compositionally biased region" description="Low complexity" evidence="2">
    <location>
        <begin position="1"/>
        <end position="15"/>
    </location>
</feature>
<dbReference type="GO" id="GO:0051539">
    <property type="term" value="F:4 iron, 4 sulfur cluster binding"/>
    <property type="evidence" value="ECO:0007669"/>
    <property type="project" value="TreeGrafter"/>
</dbReference>
<dbReference type="GO" id="GO:0005506">
    <property type="term" value="F:iron ion binding"/>
    <property type="evidence" value="ECO:0007669"/>
    <property type="project" value="TreeGrafter"/>
</dbReference>
<dbReference type="FunCoup" id="A0A1Y1UC56">
    <property type="interactions" value="241"/>
</dbReference>
<dbReference type="InParanoid" id="A0A1Y1UC56"/>
<dbReference type="OrthoDB" id="1938621at2759"/>
<name>A0A1Y1UC56_9TREE</name>
<dbReference type="GeneID" id="33555777"/>
<keyword evidence="4" id="KW-1185">Reference proteome</keyword>
<feature type="region of interest" description="Disordered" evidence="2">
    <location>
        <begin position="1"/>
        <end position="36"/>
    </location>
</feature>
<dbReference type="PANTHER" id="PTHR43011">
    <property type="entry name" value="IRON-SULFUR CLUSTER ASSEMBLY 2 HOMOLOG, MITOCHONDRIAL"/>
    <property type="match status" value="1"/>
</dbReference>
<dbReference type="SUPFAM" id="SSF89360">
    <property type="entry name" value="HesB-like domain"/>
    <property type="match status" value="1"/>
</dbReference>
<dbReference type="Gene3D" id="2.60.300.12">
    <property type="entry name" value="HesB-like domain"/>
    <property type="match status" value="1"/>
</dbReference>
<reference evidence="3 4" key="1">
    <citation type="submission" date="2017-03" db="EMBL/GenBank/DDBJ databases">
        <title>Widespread Adenine N6-methylation of Active Genes in Fungi.</title>
        <authorList>
            <consortium name="DOE Joint Genome Institute"/>
            <person name="Mondo S.J."/>
            <person name="Dannebaum R.O."/>
            <person name="Kuo R.C."/>
            <person name="Louie K.B."/>
            <person name="Bewick A.J."/>
            <person name="Labutti K."/>
            <person name="Haridas S."/>
            <person name="Kuo A."/>
            <person name="Salamov A."/>
            <person name="Ahrendt S.R."/>
            <person name="Lau R."/>
            <person name="Bowen B.P."/>
            <person name="Lipzen A."/>
            <person name="Sullivan W."/>
            <person name="Andreopoulos W.B."/>
            <person name="Clum A."/>
            <person name="Lindquist E."/>
            <person name="Daum C."/>
            <person name="Northen T.R."/>
            <person name="Ramamoorthy G."/>
            <person name="Schmitz R.J."/>
            <person name="Gryganskyi A."/>
            <person name="Culley D."/>
            <person name="Magnuson J."/>
            <person name="James T.Y."/>
            <person name="O'Malley M.A."/>
            <person name="Stajich J.E."/>
            <person name="Spatafora J.W."/>
            <person name="Visel A."/>
            <person name="Grigoriev I.V."/>
        </authorList>
    </citation>
    <scope>NUCLEOTIDE SEQUENCE [LARGE SCALE GENOMIC DNA]</scope>
    <source>
        <strain evidence="3 4">NRRL Y-17943</strain>
    </source>
</reference>
<comment type="caution">
    <text evidence="3">The sequence shown here is derived from an EMBL/GenBank/DDBJ whole genome shotgun (WGS) entry which is preliminary data.</text>
</comment>
<dbReference type="GO" id="GO:0016226">
    <property type="term" value="P:iron-sulfur cluster assembly"/>
    <property type="evidence" value="ECO:0007669"/>
    <property type="project" value="InterPro"/>
</dbReference>
<accession>A0A1Y1UC56</accession>
<dbReference type="GO" id="GO:0051537">
    <property type="term" value="F:2 iron, 2 sulfur cluster binding"/>
    <property type="evidence" value="ECO:0007669"/>
    <property type="project" value="TreeGrafter"/>
</dbReference>
<evidence type="ECO:0008006" key="5">
    <source>
        <dbReference type="Google" id="ProtNLM"/>
    </source>
</evidence>
<dbReference type="EMBL" id="NBSH01000012">
    <property type="protein sequence ID" value="ORX35114.1"/>
    <property type="molecule type" value="Genomic_DNA"/>
</dbReference>
<evidence type="ECO:0000313" key="4">
    <source>
        <dbReference type="Proteomes" id="UP000193218"/>
    </source>
</evidence>
<dbReference type="NCBIfam" id="TIGR00049">
    <property type="entry name" value="iron-sulfur cluster assembly accessory protein"/>
    <property type="match status" value="1"/>
</dbReference>
<dbReference type="STRING" id="4999.A0A1Y1UC56"/>
<evidence type="ECO:0000256" key="1">
    <source>
        <dbReference type="ARBA" id="ARBA00006718"/>
    </source>
</evidence>
<comment type="similarity">
    <text evidence="1">Belongs to the HesB/IscA family.</text>
</comment>
<evidence type="ECO:0000313" key="3">
    <source>
        <dbReference type="EMBL" id="ORX35114.1"/>
    </source>
</evidence>
<dbReference type="GO" id="GO:0005739">
    <property type="term" value="C:mitochondrion"/>
    <property type="evidence" value="ECO:0007669"/>
    <property type="project" value="TreeGrafter"/>
</dbReference>
<organism evidence="3 4">
    <name type="scientific">Kockovaella imperatae</name>
    <dbReference type="NCBI Taxonomy" id="4999"/>
    <lineage>
        <taxon>Eukaryota</taxon>
        <taxon>Fungi</taxon>
        <taxon>Dikarya</taxon>
        <taxon>Basidiomycota</taxon>
        <taxon>Agaricomycotina</taxon>
        <taxon>Tremellomycetes</taxon>
        <taxon>Tremellales</taxon>
        <taxon>Cuniculitremaceae</taxon>
        <taxon>Kockovaella</taxon>
    </lineage>
</organism>
<evidence type="ECO:0000256" key="2">
    <source>
        <dbReference type="SAM" id="MobiDB-lite"/>
    </source>
</evidence>
<dbReference type="PANTHER" id="PTHR43011:SF1">
    <property type="entry name" value="IRON-SULFUR CLUSTER ASSEMBLY 2 HOMOLOG, MITOCHONDRIAL"/>
    <property type="match status" value="1"/>
</dbReference>
<protein>
    <recommendedName>
        <fullName evidence="5">FeS cluster biogenesis domain-containing protein</fullName>
    </recommendedName>
</protein>
<dbReference type="Proteomes" id="UP000193218">
    <property type="component" value="Unassembled WGS sequence"/>
</dbReference>
<dbReference type="InterPro" id="IPR016092">
    <property type="entry name" value="ATAP"/>
</dbReference>
<dbReference type="RefSeq" id="XP_021869330.1">
    <property type="nucleotide sequence ID" value="XM_022013969.1"/>
</dbReference>
<sequence>MPTFSQSSSSSSSSSSPPPPSSISSGSSSRSRIKVTPPSLEAIKNEGYFDDDIALIPPDQAVLDITPSSIRQLVKITSKESPEVLAKGLALRVGVDNGGCHGYQYTMALTEERNVDDYVMQPQGIDCIPVVVDLISLRLLKGSTLHYGSELIGSSFQLMNNPQAKQGGSCGCGVSWEAKEGI</sequence>
<dbReference type="AlphaFoldDB" id="A0A1Y1UC56"/>
<dbReference type="InterPro" id="IPR035903">
    <property type="entry name" value="HesB-like_dom_sf"/>
</dbReference>